<proteinExistence type="predicted"/>
<evidence type="ECO:0000256" key="1">
    <source>
        <dbReference type="SAM" id="SignalP"/>
    </source>
</evidence>
<feature type="chain" id="PRO_5022818994" evidence="1">
    <location>
        <begin position="25"/>
        <end position="63"/>
    </location>
</feature>
<reference evidence="2 3" key="1">
    <citation type="submission" date="2019-06" db="EMBL/GenBank/DDBJ databases">
        <title>WGS assembly of Gossypium darwinii.</title>
        <authorList>
            <person name="Chen Z.J."/>
            <person name="Sreedasyam A."/>
            <person name="Ando A."/>
            <person name="Song Q."/>
            <person name="De L."/>
            <person name="Hulse-Kemp A."/>
            <person name="Ding M."/>
            <person name="Ye W."/>
            <person name="Kirkbride R."/>
            <person name="Jenkins J."/>
            <person name="Plott C."/>
            <person name="Lovell J."/>
            <person name="Lin Y.-M."/>
            <person name="Vaughn R."/>
            <person name="Liu B."/>
            <person name="Li W."/>
            <person name="Simpson S."/>
            <person name="Scheffler B."/>
            <person name="Saski C."/>
            <person name="Grover C."/>
            <person name="Hu G."/>
            <person name="Conover J."/>
            <person name="Carlson J."/>
            <person name="Shu S."/>
            <person name="Boston L."/>
            <person name="Williams M."/>
            <person name="Peterson D."/>
            <person name="Mcgee K."/>
            <person name="Jones D."/>
            <person name="Wendel J."/>
            <person name="Stelly D."/>
            <person name="Grimwood J."/>
            <person name="Schmutz J."/>
        </authorList>
    </citation>
    <scope>NUCLEOTIDE SEQUENCE [LARGE SCALE GENOMIC DNA]</scope>
    <source>
        <strain evidence="2">1808015.09</strain>
    </source>
</reference>
<evidence type="ECO:0000313" key="2">
    <source>
        <dbReference type="EMBL" id="TYG71209.1"/>
    </source>
</evidence>
<gene>
    <name evidence="2" type="ORF">ES288_D05G376400v1</name>
</gene>
<evidence type="ECO:0000313" key="3">
    <source>
        <dbReference type="Proteomes" id="UP000323506"/>
    </source>
</evidence>
<dbReference type="EMBL" id="CM017705">
    <property type="protein sequence ID" value="TYG71209.1"/>
    <property type="molecule type" value="Genomic_DNA"/>
</dbReference>
<dbReference type="AlphaFoldDB" id="A0A5D2CNW7"/>
<keyword evidence="1" id="KW-0732">Signal</keyword>
<organism evidence="2 3">
    <name type="scientific">Gossypium darwinii</name>
    <name type="common">Darwin's cotton</name>
    <name type="synonym">Gossypium barbadense var. darwinii</name>
    <dbReference type="NCBI Taxonomy" id="34276"/>
    <lineage>
        <taxon>Eukaryota</taxon>
        <taxon>Viridiplantae</taxon>
        <taxon>Streptophyta</taxon>
        <taxon>Embryophyta</taxon>
        <taxon>Tracheophyta</taxon>
        <taxon>Spermatophyta</taxon>
        <taxon>Magnoliopsida</taxon>
        <taxon>eudicotyledons</taxon>
        <taxon>Gunneridae</taxon>
        <taxon>Pentapetalae</taxon>
        <taxon>rosids</taxon>
        <taxon>malvids</taxon>
        <taxon>Malvales</taxon>
        <taxon>Malvaceae</taxon>
        <taxon>Malvoideae</taxon>
        <taxon>Gossypium</taxon>
    </lineage>
</organism>
<sequence>MCACNASVLYPVLLFPYVVSSILSSRCLVWCGRNSSIPISTVKHMYDIIIFIEPYFRDPFNSI</sequence>
<protein>
    <submittedName>
        <fullName evidence="2">Uncharacterized protein</fullName>
    </submittedName>
</protein>
<feature type="signal peptide" evidence="1">
    <location>
        <begin position="1"/>
        <end position="24"/>
    </location>
</feature>
<accession>A0A5D2CNW7</accession>
<name>A0A5D2CNW7_GOSDA</name>
<dbReference type="Proteomes" id="UP000323506">
    <property type="component" value="Chromosome D05"/>
</dbReference>
<keyword evidence="3" id="KW-1185">Reference proteome</keyword>